<dbReference type="HOGENOM" id="CLU_1660434_0_0_1"/>
<keyword evidence="2" id="KW-1185">Reference proteome</keyword>
<dbReference type="Proteomes" id="UP000015441">
    <property type="component" value="Unassembled WGS sequence"/>
</dbReference>
<proteinExistence type="predicted"/>
<dbReference type="InParanoid" id="N1J879"/>
<comment type="caution">
    <text evidence="1">The sequence shown here is derived from an EMBL/GenBank/DDBJ whole genome shotgun (WGS) entry which is preliminary data.</text>
</comment>
<protein>
    <submittedName>
        <fullName evidence="1">Uncharacterized protein</fullName>
    </submittedName>
</protein>
<sequence length="159" mass="18062">MYPGPTKTHRIIFYLQNNNKEVVVKAVVSSGHDDKLCSKVWSLSPPENTLKTSSTIIRAAKLMDDYHFKCSNMHIKASTIQLQVDSARDKLRYATFSSCINYPILQNESLRLWPLKFPESSTLNFEHVYAMGFDSNLEYQGIFYSLNIGAGNPVYEACP</sequence>
<evidence type="ECO:0000313" key="1">
    <source>
        <dbReference type="EMBL" id="CCU76700.1"/>
    </source>
</evidence>
<accession>N1J879</accession>
<dbReference type="OrthoDB" id="10358465at2759"/>
<organism evidence="1 2">
    <name type="scientific">Blumeria graminis f. sp. hordei (strain DH14)</name>
    <name type="common">Barley powdery mildew</name>
    <name type="synonym">Oidium monilioides f. sp. hordei</name>
    <dbReference type="NCBI Taxonomy" id="546991"/>
    <lineage>
        <taxon>Eukaryota</taxon>
        <taxon>Fungi</taxon>
        <taxon>Dikarya</taxon>
        <taxon>Ascomycota</taxon>
        <taxon>Pezizomycotina</taxon>
        <taxon>Leotiomycetes</taxon>
        <taxon>Erysiphales</taxon>
        <taxon>Erysiphaceae</taxon>
        <taxon>Blumeria</taxon>
        <taxon>Blumeria hordei</taxon>
    </lineage>
</organism>
<gene>
    <name evidence="1" type="ORF">BGHDH14_bgh02513</name>
</gene>
<evidence type="ECO:0000313" key="2">
    <source>
        <dbReference type="Proteomes" id="UP000015441"/>
    </source>
</evidence>
<name>N1J879_BLUG1</name>
<dbReference type="AlphaFoldDB" id="N1J879"/>
<dbReference type="EMBL" id="CAUH01002916">
    <property type="protein sequence ID" value="CCU76700.1"/>
    <property type="molecule type" value="Genomic_DNA"/>
</dbReference>
<reference evidence="1 2" key="1">
    <citation type="journal article" date="2010" name="Science">
        <title>Genome expansion and gene loss in powdery mildew fungi reveal tradeoffs in extreme parasitism.</title>
        <authorList>
            <person name="Spanu P.D."/>
            <person name="Abbott J.C."/>
            <person name="Amselem J."/>
            <person name="Burgis T.A."/>
            <person name="Soanes D.M."/>
            <person name="Stueber K."/>
            <person name="Ver Loren van Themaat E."/>
            <person name="Brown J.K.M."/>
            <person name="Butcher S.A."/>
            <person name="Gurr S.J."/>
            <person name="Lebrun M.-H."/>
            <person name="Ridout C.J."/>
            <person name="Schulze-Lefert P."/>
            <person name="Talbot N.J."/>
            <person name="Ahmadinejad N."/>
            <person name="Ametz C."/>
            <person name="Barton G.R."/>
            <person name="Benjdia M."/>
            <person name="Bidzinski P."/>
            <person name="Bindschedler L.V."/>
            <person name="Both M."/>
            <person name="Brewer M.T."/>
            <person name="Cadle-Davidson L."/>
            <person name="Cadle-Davidson M.M."/>
            <person name="Collemare J."/>
            <person name="Cramer R."/>
            <person name="Frenkel O."/>
            <person name="Godfrey D."/>
            <person name="Harriman J."/>
            <person name="Hoede C."/>
            <person name="King B.C."/>
            <person name="Klages S."/>
            <person name="Kleemann J."/>
            <person name="Knoll D."/>
            <person name="Koti P.S."/>
            <person name="Kreplak J."/>
            <person name="Lopez-Ruiz F.J."/>
            <person name="Lu X."/>
            <person name="Maekawa T."/>
            <person name="Mahanil S."/>
            <person name="Micali C."/>
            <person name="Milgroom M.G."/>
            <person name="Montana G."/>
            <person name="Noir S."/>
            <person name="O'Connell R.J."/>
            <person name="Oberhaensli S."/>
            <person name="Parlange F."/>
            <person name="Pedersen C."/>
            <person name="Quesneville H."/>
            <person name="Reinhardt R."/>
            <person name="Rott M."/>
            <person name="Sacristan S."/>
            <person name="Schmidt S.M."/>
            <person name="Schoen M."/>
            <person name="Skamnioti P."/>
            <person name="Sommer H."/>
            <person name="Stephens A."/>
            <person name="Takahara H."/>
            <person name="Thordal-Christensen H."/>
            <person name="Vigouroux M."/>
            <person name="Wessling R."/>
            <person name="Wicker T."/>
            <person name="Panstruga R."/>
        </authorList>
    </citation>
    <scope>NUCLEOTIDE SEQUENCE [LARGE SCALE GENOMIC DNA]</scope>
    <source>
        <strain evidence="1">DH14</strain>
    </source>
</reference>